<protein>
    <submittedName>
        <fullName evidence="1">Uncharacterized protein</fullName>
    </submittedName>
</protein>
<evidence type="ECO:0000313" key="1">
    <source>
        <dbReference type="EMBL" id="KIL79579.1"/>
    </source>
</evidence>
<dbReference type="Proteomes" id="UP000031982">
    <property type="component" value="Unassembled WGS sequence"/>
</dbReference>
<organism evidence="1 2">
    <name type="scientific">Bacillus badius</name>
    <dbReference type="NCBI Taxonomy" id="1455"/>
    <lineage>
        <taxon>Bacteria</taxon>
        <taxon>Bacillati</taxon>
        <taxon>Bacillota</taxon>
        <taxon>Bacilli</taxon>
        <taxon>Bacillales</taxon>
        <taxon>Bacillaceae</taxon>
        <taxon>Pseudobacillus</taxon>
    </lineage>
</organism>
<gene>
    <name evidence="1" type="ORF">SD77_2033</name>
</gene>
<evidence type="ECO:0000313" key="2">
    <source>
        <dbReference type="Proteomes" id="UP000031982"/>
    </source>
</evidence>
<accession>A0ABR5AXW3</accession>
<dbReference type="EMBL" id="JXLP01000002">
    <property type="protein sequence ID" value="KIL79579.1"/>
    <property type="molecule type" value="Genomic_DNA"/>
</dbReference>
<comment type="caution">
    <text evidence="1">The sequence shown here is derived from an EMBL/GenBank/DDBJ whole genome shotgun (WGS) entry which is preliminary data.</text>
</comment>
<sequence length="90" mass="10483">MVKGVIVMKKAMLYSAVNYEGLFMDECFMSVDRSKALELMHYNKDVAYIEEAEAMIDLERNLRPGFRIAGFYTREDFEQDIRTGTVKIND</sequence>
<name>A0ABR5AXW3_BACBA</name>
<proteinExistence type="predicted"/>
<keyword evidence="2" id="KW-1185">Reference proteome</keyword>
<reference evidence="1 2" key="1">
    <citation type="submission" date="2015-01" db="EMBL/GenBank/DDBJ databases">
        <title>Genome Assembly of Bacillus badius MTCC 1458.</title>
        <authorList>
            <person name="Verma A."/>
            <person name="Khatri I."/>
            <person name="Mual P."/>
            <person name="Subramanian S."/>
            <person name="Krishnamurthi S."/>
        </authorList>
    </citation>
    <scope>NUCLEOTIDE SEQUENCE [LARGE SCALE GENOMIC DNA]</scope>
    <source>
        <strain evidence="1 2">MTCC 1458</strain>
    </source>
</reference>